<accession>A0ABP0BFN1</accession>
<dbReference type="InterPro" id="IPR036597">
    <property type="entry name" value="Fido-like_dom_sf"/>
</dbReference>
<dbReference type="PROSITE" id="PS51459">
    <property type="entry name" value="FIDO"/>
    <property type="match status" value="1"/>
</dbReference>
<feature type="domain" description="Fido" evidence="1">
    <location>
        <begin position="126"/>
        <end position="276"/>
    </location>
</feature>
<gene>
    <name evidence="2" type="ORF">SCUCBS95973_003467</name>
</gene>
<organism evidence="2 3">
    <name type="scientific">Sporothrix curviconia</name>
    <dbReference type="NCBI Taxonomy" id="1260050"/>
    <lineage>
        <taxon>Eukaryota</taxon>
        <taxon>Fungi</taxon>
        <taxon>Dikarya</taxon>
        <taxon>Ascomycota</taxon>
        <taxon>Pezizomycotina</taxon>
        <taxon>Sordariomycetes</taxon>
        <taxon>Sordariomycetidae</taxon>
        <taxon>Ophiostomatales</taxon>
        <taxon>Ophiostomataceae</taxon>
        <taxon>Sporothrix</taxon>
    </lineage>
</organism>
<dbReference type="InterPro" id="IPR003812">
    <property type="entry name" value="Fido"/>
</dbReference>
<dbReference type="Proteomes" id="UP001642405">
    <property type="component" value="Unassembled WGS sequence"/>
</dbReference>
<sequence>MAQDMAKSLDAIDDIRKKMTRPVSTVVSTMNLVAANAHQSVMIENNSLPAGNSLDMYDELTNGFFSHIDLRSLTIENLAKMPLPRLESALPDKPEAESIELRNHIVACQWIADTAASRAQTCEAGFNEDQVRALSMLTMSGLDPRGLYPWAIGPRVRLGQYRQVPIGVKSNPMAVFPYHLEVPACMHRFFEWRARVFAEKNLHPLILACHAMVYFLQIHPFIDGNGRVSRLIMQDDLMRHGYLPAYLMDLNRAEYLMLIRNAAEGNPGPLVDYVLTSQLDFLLSNMLEEAVEK</sequence>
<reference evidence="2 3" key="1">
    <citation type="submission" date="2024-01" db="EMBL/GenBank/DDBJ databases">
        <authorList>
            <person name="Allen C."/>
            <person name="Tagirdzhanova G."/>
        </authorList>
    </citation>
    <scope>NUCLEOTIDE SEQUENCE [LARGE SCALE GENOMIC DNA]</scope>
</reference>
<dbReference type="PANTHER" id="PTHR13504">
    <property type="entry name" value="FIDO DOMAIN-CONTAINING PROTEIN DDB_G0283145"/>
    <property type="match status" value="1"/>
</dbReference>
<dbReference type="Gene3D" id="1.10.3290.10">
    <property type="entry name" value="Fido-like domain"/>
    <property type="match status" value="1"/>
</dbReference>
<dbReference type="PANTHER" id="PTHR13504:SF38">
    <property type="entry name" value="FIDO DOMAIN-CONTAINING PROTEIN"/>
    <property type="match status" value="1"/>
</dbReference>
<name>A0ABP0BFN1_9PEZI</name>
<dbReference type="EMBL" id="CAWUHB010000015">
    <property type="protein sequence ID" value="CAK7218389.1"/>
    <property type="molecule type" value="Genomic_DNA"/>
</dbReference>
<evidence type="ECO:0000313" key="2">
    <source>
        <dbReference type="EMBL" id="CAK7218389.1"/>
    </source>
</evidence>
<dbReference type="Pfam" id="PF02661">
    <property type="entry name" value="Fic"/>
    <property type="match status" value="1"/>
</dbReference>
<comment type="caution">
    <text evidence="2">The sequence shown here is derived from an EMBL/GenBank/DDBJ whole genome shotgun (WGS) entry which is preliminary data.</text>
</comment>
<dbReference type="InterPro" id="IPR040198">
    <property type="entry name" value="Fido_containing"/>
</dbReference>
<protein>
    <recommendedName>
        <fullName evidence="1">Fido domain-containing protein</fullName>
    </recommendedName>
</protein>
<evidence type="ECO:0000259" key="1">
    <source>
        <dbReference type="PROSITE" id="PS51459"/>
    </source>
</evidence>
<dbReference type="SUPFAM" id="SSF140931">
    <property type="entry name" value="Fic-like"/>
    <property type="match status" value="1"/>
</dbReference>
<proteinExistence type="predicted"/>
<evidence type="ECO:0000313" key="3">
    <source>
        <dbReference type="Proteomes" id="UP001642405"/>
    </source>
</evidence>
<keyword evidence="3" id="KW-1185">Reference proteome</keyword>